<evidence type="ECO:0000313" key="3">
    <source>
        <dbReference type="Proteomes" id="UP000637788"/>
    </source>
</evidence>
<gene>
    <name evidence="2" type="primary">yobN</name>
    <name evidence="2" type="ORF">GCM10010094_57660</name>
</gene>
<dbReference type="PRINTS" id="PR00419">
    <property type="entry name" value="ADXRDTASE"/>
</dbReference>
<evidence type="ECO:0000313" key="2">
    <source>
        <dbReference type="EMBL" id="GGK89045.1"/>
    </source>
</evidence>
<accession>A0A917R3W2</accession>
<sequence>MGPARFVAGAPEEVRARLGLDGRVPRACTLGRLPARIPADREPGRTPGLRWFHATAIPPPPSAPHCCVASRDMADTDVSSPFDEHFRFPADLMEARRGAGGRVAVIGGGISGLACAYELVGRGLEVTVYERAGRPGGRIRTHRFWDGTHGELGAMRLPANHHTTLHYVRQFGLPTRKFVNANPDAYLHLRGQRVRARDAHTLSDRYGLTRPENRDPRQLLEELLHHVWYRLRPEQHKAVLAGEVDDPEIEALMSTSLWQYASTRLTPQAWDLAGQVSGLAHYEHASLLEVLVDYFGLFHVEQLELTDGMDALVSAFVRALPPQTIRLSAHIERIHTDGDGVRVLGRGLGGRLDERYDWAVCALPAPALDQIRFEPGLPPAQRQAVRGIHYASSSKTLVHVNRRVWELSDGIHGGGSFTDLPIQQCWYPSDNARPSGESWVAAEPVRSHEPAVLTGAYLWEGNARRFSTLPEEDRTGLVLESLEQLHPGISDTVDDIVHWNWDEQPGIGGGAFAYLAPGQHARYLTELGAPHPAERPRIFFAGEQLSVAHAWIQGALESALVAVRGVLEQAGARAAAR</sequence>
<name>A0A917R3W2_9ACTN</name>
<dbReference type="EMBL" id="BMPQ01000017">
    <property type="protein sequence ID" value="GGK89045.1"/>
    <property type="molecule type" value="Genomic_DNA"/>
</dbReference>
<dbReference type="GO" id="GO:0001716">
    <property type="term" value="F:L-amino-acid oxidase activity"/>
    <property type="evidence" value="ECO:0007669"/>
    <property type="project" value="TreeGrafter"/>
</dbReference>
<reference evidence="2" key="2">
    <citation type="submission" date="2020-09" db="EMBL/GenBank/DDBJ databases">
        <authorList>
            <person name="Sun Q."/>
            <person name="Ohkuma M."/>
        </authorList>
    </citation>
    <scope>NUCLEOTIDE SEQUENCE</scope>
    <source>
        <strain evidence="2">JCM 3035</strain>
    </source>
</reference>
<organism evidence="2 3">
    <name type="scientific">Streptomyces flaveus</name>
    <dbReference type="NCBI Taxonomy" id="66370"/>
    <lineage>
        <taxon>Bacteria</taxon>
        <taxon>Bacillati</taxon>
        <taxon>Actinomycetota</taxon>
        <taxon>Actinomycetes</taxon>
        <taxon>Kitasatosporales</taxon>
        <taxon>Streptomycetaceae</taxon>
        <taxon>Streptomyces</taxon>
        <taxon>Streptomyces aurantiacus group</taxon>
    </lineage>
</organism>
<keyword evidence="3" id="KW-1185">Reference proteome</keyword>
<dbReference type="GO" id="GO:0009063">
    <property type="term" value="P:amino acid catabolic process"/>
    <property type="evidence" value="ECO:0007669"/>
    <property type="project" value="TreeGrafter"/>
</dbReference>
<dbReference type="Proteomes" id="UP000637788">
    <property type="component" value="Unassembled WGS sequence"/>
</dbReference>
<dbReference type="InterPro" id="IPR002937">
    <property type="entry name" value="Amino_oxidase"/>
</dbReference>
<dbReference type="PANTHER" id="PTHR10742:SF342">
    <property type="entry name" value="AMINE OXIDASE"/>
    <property type="match status" value="1"/>
</dbReference>
<dbReference type="Pfam" id="PF01593">
    <property type="entry name" value="Amino_oxidase"/>
    <property type="match status" value="1"/>
</dbReference>
<comment type="caution">
    <text evidence="2">The sequence shown here is derived from an EMBL/GenBank/DDBJ whole genome shotgun (WGS) entry which is preliminary data.</text>
</comment>
<protein>
    <submittedName>
        <fullName evidence="2">L-amino-acid oxidase YobN</fullName>
    </submittedName>
</protein>
<dbReference type="SUPFAM" id="SSF54373">
    <property type="entry name" value="FAD-linked reductases, C-terminal domain"/>
    <property type="match status" value="1"/>
</dbReference>
<dbReference type="Gene3D" id="3.50.50.60">
    <property type="entry name" value="FAD/NAD(P)-binding domain"/>
    <property type="match status" value="1"/>
</dbReference>
<dbReference type="SUPFAM" id="SSF51905">
    <property type="entry name" value="FAD/NAD(P)-binding domain"/>
    <property type="match status" value="1"/>
</dbReference>
<feature type="domain" description="Amine oxidase" evidence="1">
    <location>
        <begin position="110"/>
        <end position="567"/>
    </location>
</feature>
<reference evidence="2" key="1">
    <citation type="journal article" date="2014" name="Int. J. Syst. Evol. Microbiol.">
        <title>Complete genome sequence of Corynebacterium casei LMG S-19264T (=DSM 44701T), isolated from a smear-ripened cheese.</title>
        <authorList>
            <consortium name="US DOE Joint Genome Institute (JGI-PGF)"/>
            <person name="Walter F."/>
            <person name="Albersmeier A."/>
            <person name="Kalinowski J."/>
            <person name="Ruckert C."/>
        </authorList>
    </citation>
    <scope>NUCLEOTIDE SEQUENCE</scope>
    <source>
        <strain evidence="2">JCM 3035</strain>
    </source>
</reference>
<dbReference type="PANTHER" id="PTHR10742">
    <property type="entry name" value="FLAVIN MONOAMINE OXIDASE"/>
    <property type="match status" value="1"/>
</dbReference>
<dbReference type="Gene3D" id="3.90.660.10">
    <property type="match status" value="1"/>
</dbReference>
<dbReference type="Gene3D" id="1.20.1440.240">
    <property type="match status" value="1"/>
</dbReference>
<dbReference type="AlphaFoldDB" id="A0A917R3W2"/>
<dbReference type="InterPro" id="IPR036188">
    <property type="entry name" value="FAD/NAD-bd_sf"/>
</dbReference>
<dbReference type="InterPro" id="IPR050281">
    <property type="entry name" value="Flavin_monoamine_oxidase"/>
</dbReference>
<evidence type="ECO:0000259" key="1">
    <source>
        <dbReference type="Pfam" id="PF01593"/>
    </source>
</evidence>
<proteinExistence type="predicted"/>